<evidence type="ECO:0000313" key="2">
    <source>
        <dbReference type="EMBL" id="CAB4539306.1"/>
    </source>
</evidence>
<protein>
    <submittedName>
        <fullName evidence="3">Unannotated protein</fullName>
    </submittedName>
</protein>
<evidence type="ECO:0000256" key="1">
    <source>
        <dbReference type="SAM" id="MobiDB-lite"/>
    </source>
</evidence>
<dbReference type="EMBL" id="CAEZSF010000078">
    <property type="protein sequence ID" value="CAB4539306.1"/>
    <property type="molecule type" value="Genomic_DNA"/>
</dbReference>
<dbReference type="EMBL" id="CAEZYU010000014">
    <property type="protein sequence ID" value="CAB4733555.1"/>
    <property type="molecule type" value="Genomic_DNA"/>
</dbReference>
<accession>A0A6J6SG58</accession>
<evidence type="ECO:0000313" key="3">
    <source>
        <dbReference type="EMBL" id="CAB4733555.1"/>
    </source>
</evidence>
<proteinExistence type="predicted"/>
<organism evidence="3">
    <name type="scientific">freshwater metagenome</name>
    <dbReference type="NCBI Taxonomy" id="449393"/>
    <lineage>
        <taxon>unclassified sequences</taxon>
        <taxon>metagenomes</taxon>
        <taxon>ecological metagenomes</taxon>
    </lineage>
</organism>
<dbReference type="AlphaFoldDB" id="A0A6J6SG58"/>
<reference evidence="3" key="1">
    <citation type="submission" date="2020-05" db="EMBL/GenBank/DDBJ databases">
        <authorList>
            <person name="Chiriac C."/>
            <person name="Salcher M."/>
            <person name="Ghai R."/>
            <person name="Kavagutti S V."/>
        </authorList>
    </citation>
    <scope>NUCLEOTIDE SEQUENCE</scope>
</reference>
<gene>
    <name evidence="2" type="ORF">UFOPK1358_00930</name>
    <name evidence="3" type="ORF">UFOPK2766_00485</name>
</gene>
<feature type="region of interest" description="Disordered" evidence="1">
    <location>
        <begin position="187"/>
        <end position="212"/>
    </location>
</feature>
<feature type="region of interest" description="Disordered" evidence="1">
    <location>
        <begin position="1"/>
        <end position="28"/>
    </location>
</feature>
<sequence length="212" mass="23978">MSPRAFDDLDDEAADESRSSARRVAAGEQYRVPESETILRRVIEMIDTSPGMPMSASVRVNKEEVLELLDDAVSRLPDELRSARWLLKEREEFIARSRRDGDELIADAKSRVAHMVQRTEVAKAAELRATQIIEDAEASARRMRRETEDYCDQKLASFENVLERIQKTVTAGRSRLSAPTIEEAELGAVGRDDSFEYEDQPTGAVPMFDQDQ</sequence>
<name>A0A6J6SG58_9ZZZZ</name>